<dbReference type="Pfam" id="PF01963">
    <property type="entry name" value="TraB_PrgY_gumN"/>
    <property type="match status" value="1"/>
</dbReference>
<dbReference type="Proteomes" id="UP000049127">
    <property type="component" value="Unassembled WGS sequence"/>
</dbReference>
<dbReference type="AlphaFoldDB" id="A0A0C7QHN0"/>
<name>A0A0C7QHN0_PARSO</name>
<gene>
    <name evidence="2" type="ORF">R28058_06141</name>
</gene>
<accession>A0A0C7QHN0</accession>
<keyword evidence="1" id="KW-1133">Transmembrane helix</keyword>
<organism evidence="2 3">
    <name type="scientific">Paraclostridium sordellii</name>
    <name type="common">Clostridium sordellii</name>
    <dbReference type="NCBI Taxonomy" id="1505"/>
    <lineage>
        <taxon>Bacteria</taxon>
        <taxon>Bacillati</taxon>
        <taxon>Bacillota</taxon>
        <taxon>Clostridia</taxon>
        <taxon>Peptostreptococcales</taxon>
        <taxon>Peptostreptococcaceae</taxon>
        <taxon>Paraclostridium</taxon>
    </lineage>
</organism>
<dbReference type="InterPro" id="IPR002816">
    <property type="entry name" value="TraB/PrgY/GumN_fam"/>
</dbReference>
<dbReference type="EMBL" id="CEKZ01000003">
    <property type="protein sequence ID" value="CEQ02881.1"/>
    <property type="molecule type" value="Genomic_DNA"/>
</dbReference>
<feature type="transmembrane region" description="Helical" evidence="1">
    <location>
        <begin position="6"/>
        <end position="24"/>
    </location>
</feature>
<reference evidence="2 3" key="1">
    <citation type="submission" date="2015-01" db="EMBL/GenBank/DDBJ databases">
        <authorList>
            <person name="Aslett A.Martin."/>
            <person name="De Silva Nishadi"/>
        </authorList>
    </citation>
    <scope>NUCLEOTIDE SEQUENCE [LARGE SCALE GENOMIC DNA]</scope>
    <source>
        <strain evidence="2 3">R28058</strain>
    </source>
</reference>
<dbReference type="PANTHER" id="PTHR40590">
    <property type="entry name" value="CYTOPLASMIC PROTEIN-RELATED"/>
    <property type="match status" value="1"/>
</dbReference>
<dbReference type="CDD" id="cd14789">
    <property type="entry name" value="Tiki"/>
    <property type="match status" value="1"/>
</dbReference>
<evidence type="ECO:0000313" key="2">
    <source>
        <dbReference type="EMBL" id="CEQ02881.1"/>
    </source>
</evidence>
<dbReference type="InterPro" id="IPR047111">
    <property type="entry name" value="YbaP-like"/>
</dbReference>
<keyword evidence="1" id="KW-0812">Transmembrane</keyword>
<evidence type="ECO:0000256" key="1">
    <source>
        <dbReference type="SAM" id="Phobius"/>
    </source>
</evidence>
<evidence type="ECO:0000313" key="3">
    <source>
        <dbReference type="Proteomes" id="UP000049127"/>
    </source>
</evidence>
<sequence>MKTRSIIIKGLVIALFIFIFYRATNVKTAMGFIWEANKDGKTIYLIGALHPADKKINFENDNIDKIVNTTDYLAVEMDQSNPKIKEAIVKKNNGKAYLNKGELNGFIQKSENEKFYKILDEFNLKYNDVKNLTPYGFIGLINNIVSEELKLNGQTTDSYLTNKYKDLNKEILSLENVDTGIIDVTTDELRDFIMKFESKESIIEELLNQYKNIENSYINGDESYFLKTADTYADTKSNIERNSNMANERNRMVNENKKCAVVVGTYHFFGKNSILNELEQKGYKITKIEN</sequence>
<dbReference type="OrthoDB" id="357294at2"/>
<dbReference type="PANTHER" id="PTHR40590:SF1">
    <property type="entry name" value="CYTOPLASMIC PROTEIN"/>
    <property type="match status" value="1"/>
</dbReference>
<keyword evidence="1" id="KW-0472">Membrane</keyword>
<proteinExistence type="predicted"/>
<dbReference type="RefSeq" id="WP_055341434.1">
    <property type="nucleotide sequence ID" value="NZ_CEKZ01000003.1"/>
</dbReference>
<protein>
    <submittedName>
        <fullName evidence="2">GumN family protein</fullName>
    </submittedName>
</protein>